<evidence type="ECO:0000256" key="1">
    <source>
        <dbReference type="SAM" id="MobiDB-lite"/>
    </source>
</evidence>
<feature type="region of interest" description="Disordered" evidence="1">
    <location>
        <begin position="140"/>
        <end position="206"/>
    </location>
</feature>
<feature type="compositionally biased region" description="Low complexity" evidence="1">
    <location>
        <begin position="236"/>
        <end position="248"/>
    </location>
</feature>
<sequence>MALQLQQEIDRIEEENRTKELEQKRKQVEHDAAIARKEEEERQRALERASSSSQTPADVAVQQHLGQVLSELYSISGHKSSTDVIQNESDESFDSVVAFIEQISELRLDKDLGKQRLQEIISQQQQQLFEDAETQQVSTVETTENNITGPVDMVNIDSVNTDSVDGDDRDDDIPTDNADEEGGGGNDSDLESNESFHTVDEDNPSESVLIIENEANEISKNIIVLDDSESSDSENDNGNNENNNKNCENVSTLNLENSENIPVIDLENNENIPPVNSENIENVPPVISEVFPRPPLRRSRRIHSK</sequence>
<dbReference type="Proteomes" id="UP001497623">
    <property type="component" value="Unassembled WGS sequence"/>
</dbReference>
<name>A0AAV2S5F9_MEGNR</name>
<feature type="region of interest" description="Disordered" evidence="1">
    <location>
        <begin position="227"/>
        <end position="248"/>
    </location>
</feature>
<evidence type="ECO:0000313" key="2">
    <source>
        <dbReference type="EMBL" id="CAL4166286.1"/>
    </source>
</evidence>
<gene>
    <name evidence="2" type="ORF">MNOR_LOCUS33384</name>
</gene>
<dbReference type="EMBL" id="CAXKWB010047982">
    <property type="protein sequence ID" value="CAL4166286.1"/>
    <property type="molecule type" value="Genomic_DNA"/>
</dbReference>
<evidence type="ECO:0000313" key="3">
    <source>
        <dbReference type="Proteomes" id="UP001497623"/>
    </source>
</evidence>
<organism evidence="2 3">
    <name type="scientific">Meganyctiphanes norvegica</name>
    <name type="common">Northern krill</name>
    <name type="synonym">Thysanopoda norvegica</name>
    <dbReference type="NCBI Taxonomy" id="48144"/>
    <lineage>
        <taxon>Eukaryota</taxon>
        <taxon>Metazoa</taxon>
        <taxon>Ecdysozoa</taxon>
        <taxon>Arthropoda</taxon>
        <taxon>Crustacea</taxon>
        <taxon>Multicrustacea</taxon>
        <taxon>Malacostraca</taxon>
        <taxon>Eumalacostraca</taxon>
        <taxon>Eucarida</taxon>
        <taxon>Euphausiacea</taxon>
        <taxon>Euphausiidae</taxon>
        <taxon>Meganyctiphanes</taxon>
    </lineage>
</organism>
<comment type="caution">
    <text evidence="2">The sequence shown here is derived from an EMBL/GenBank/DDBJ whole genome shotgun (WGS) entry which is preliminary data.</text>
</comment>
<reference evidence="2 3" key="1">
    <citation type="submission" date="2024-05" db="EMBL/GenBank/DDBJ databases">
        <authorList>
            <person name="Wallberg A."/>
        </authorList>
    </citation>
    <scope>NUCLEOTIDE SEQUENCE [LARGE SCALE GENOMIC DNA]</scope>
</reference>
<proteinExistence type="predicted"/>
<feature type="compositionally biased region" description="Basic and acidic residues" evidence="1">
    <location>
        <begin position="8"/>
        <end position="47"/>
    </location>
</feature>
<feature type="compositionally biased region" description="Acidic residues" evidence="1">
    <location>
        <begin position="164"/>
        <end position="192"/>
    </location>
</feature>
<dbReference type="AlphaFoldDB" id="A0AAV2S5F9"/>
<accession>A0AAV2S5F9</accession>
<keyword evidence="3" id="KW-1185">Reference proteome</keyword>
<protein>
    <submittedName>
        <fullName evidence="2">Uncharacterized protein</fullName>
    </submittedName>
</protein>
<feature type="region of interest" description="Disordered" evidence="1">
    <location>
        <begin position="1"/>
        <end position="58"/>
    </location>
</feature>